<dbReference type="PANTHER" id="PTHR36194:SF1">
    <property type="entry name" value="S-LAYER-LIKE PROTEIN"/>
    <property type="match status" value="1"/>
</dbReference>
<proteinExistence type="predicted"/>
<dbReference type="PROSITE" id="PS51257">
    <property type="entry name" value="PROKAR_LIPOPROTEIN"/>
    <property type="match status" value="1"/>
</dbReference>
<protein>
    <recommendedName>
        <fullName evidence="1">SH3b domain-containing protein</fullName>
    </recommendedName>
</protein>
<dbReference type="PANTHER" id="PTHR36194">
    <property type="entry name" value="S-LAYER-LIKE PROTEIN"/>
    <property type="match status" value="1"/>
</dbReference>
<dbReference type="Pfam" id="PF08239">
    <property type="entry name" value="SH3_3"/>
    <property type="match status" value="1"/>
</dbReference>
<dbReference type="STRING" id="1797727.A3B51_01395"/>
<evidence type="ECO:0000313" key="2">
    <source>
        <dbReference type="EMBL" id="OGE03876.1"/>
    </source>
</evidence>
<comment type="caution">
    <text evidence="2">The sequence shown here is derived from an EMBL/GenBank/DDBJ whole genome shotgun (WGS) entry which is preliminary data.</text>
</comment>
<evidence type="ECO:0000259" key="1">
    <source>
        <dbReference type="PROSITE" id="PS51781"/>
    </source>
</evidence>
<sequence length="277" mass="29966">MPKKIFLVSCRLCRRASLIAGLLFFVSILSGCSIVGTSKPAALQVTSTPEASVFLDGKHLGKTPFYSDQLRAGEYTLKVTVSEASYVDKISLTAGTLTVVNRELANNFLAQSGEKLWLTESRKGLFIISSPTEADVTIDGKFVGKTPVYLEGITEGDHKVLLAKLGFLQREFAIKTSAEYQLFADVTLASQIAKGIVKSPPPSPPVKKVEIASTPQGFLRVRKEPSLSSPEVGRVKTGDQLEIIQETGDWIKISFEGLPAGEAGKLGWISSQYAKKL</sequence>
<name>A0A1F5HID5_9BACT</name>
<dbReference type="Pfam" id="PF08308">
    <property type="entry name" value="PEGA"/>
    <property type="match status" value="2"/>
</dbReference>
<dbReference type="Proteomes" id="UP000176780">
    <property type="component" value="Unassembled WGS sequence"/>
</dbReference>
<dbReference type="EMBL" id="MFBQ01000042">
    <property type="protein sequence ID" value="OGE03876.1"/>
    <property type="molecule type" value="Genomic_DNA"/>
</dbReference>
<dbReference type="InterPro" id="IPR013229">
    <property type="entry name" value="PEGA"/>
</dbReference>
<organism evidence="2 3">
    <name type="scientific">Candidatus Curtissbacteria bacterium RIFCSPLOWO2_01_FULL_41_18</name>
    <dbReference type="NCBI Taxonomy" id="1797727"/>
    <lineage>
        <taxon>Bacteria</taxon>
        <taxon>Candidatus Curtissiibacteriota</taxon>
    </lineage>
</organism>
<reference evidence="2 3" key="1">
    <citation type="journal article" date="2016" name="Nat. Commun.">
        <title>Thousands of microbial genomes shed light on interconnected biogeochemical processes in an aquifer system.</title>
        <authorList>
            <person name="Anantharaman K."/>
            <person name="Brown C.T."/>
            <person name="Hug L.A."/>
            <person name="Sharon I."/>
            <person name="Castelle C.J."/>
            <person name="Probst A.J."/>
            <person name="Thomas B.C."/>
            <person name="Singh A."/>
            <person name="Wilkins M.J."/>
            <person name="Karaoz U."/>
            <person name="Brodie E.L."/>
            <person name="Williams K.H."/>
            <person name="Hubbard S.S."/>
            <person name="Banfield J.F."/>
        </authorList>
    </citation>
    <scope>NUCLEOTIDE SEQUENCE [LARGE SCALE GENOMIC DNA]</scope>
</reference>
<evidence type="ECO:0000313" key="3">
    <source>
        <dbReference type="Proteomes" id="UP000176780"/>
    </source>
</evidence>
<feature type="domain" description="SH3b" evidence="1">
    <location>
        <begin position="207"/>
        <end position="277"/>
    </location>
</feature>
<dbReference type="InterPro" id="IPR003646">
    <property type="entry name" value="SH3-like_bac-type"/>
</dbReference>
<gene>
    <name evidence="2" type="ORF">A3B51_01395</name>
</gene>
<dbReference type="Gene3D" id="2.30.30.40">
    <property type="entry name" value="SH3 Domains"/>
    <property type="match status" value="1"/>
</dbReference>
<dbReference type="PROSITE" id="PS51781">
    <property type="entry name" value="SH3B"/>
    <property type="match status" value="1"/>
</dbReference>
<dbReference type="AlphaFoldDB" id="A0A1F5HID5"/>
<accession>A0A1F5HID5</accession>
<dbReference type="SMART" id="SM00287">
    <property type="entry name" value="SH3b"/>
    <property type="match status" value="1"/>
</dbReference>